<dbReference type="GO" id="GO:0005634">
    <property type="term" value="C:nucleus"/>
    <property type="evidence" value="ECO:0007669"/>
    <property type="project" value="UniProtKB-SubCell"/>
</dbReference>
<evidence type="ECO:0000256" key="5">
    <source>
        <dbReference type="PROSITE-ProRule" id="PRU00221"/>
    </source>
</evidence>
<name>A0A6B2L5M8_9EUKA</name>
<keyword evidence="2 5" id="KW-0853">WD repeat</keyword>
<protein>
    <recommendedName>
        <fullName evidence="6">NLE domain-containing protein</fullName>
    </recommendedName>
</protein>
<dbReference type="SUPFAM" id="SSF50978">
    <property type="entry name" value="WD40 repeat-like"/>
    <property type="match status" value="1"/>
</dbReference>
<keyword evidence="4" id="KW-0539">Nucleus</keyword>
<dbReference type="InterPro" id="IPR001680">
    <property type="entry name" value="WD40_rpt"/>
</dbReference>
<dbReference type="SMART" id="SM00320">
    <property type="entry name" value="WD40"/>
    <property type="match status" value="7"/>
</dbReference>
<dbReference type="InterPro" id="IPR036322">
    <property type="entry name" value="WD40_repeat_dom_sf"/>
</dbReference>
<dbReference type="Pfam" id="PF00400">
    <property type="entry name" value="WD40"/>
    <property type="match status" value="6"/>
</dbReference>
<dbReference type="Gene3D" id="2.130.10.10">
    <property type="entry name" value="YVTN repeat-like/Quinoprotein amine dehydrogenase"/>
    <property type="match status" value="1"/>
</dbReference>
<feature type="repeat" description="WD" evidence="5">
    <location>
        <begin position="311"/>
        <end position="353"/>
    </location>
</feature>
<organism evidence="7">
    <name type="scientific">Arcella intermedia</name>
    <dbReference type="NCBI Taxonomy" id="1963864"/>
    <lineage>
        <taxon>Eukaryota</taxon>
        <taxon>Amoebozoa</taxon>
        <taxon>Tubulinea</taxon>
        <taxon>Elardia</taxon>
        <taxon>Arcellinida</taxon>
        <taxon>Sphaerothecina</taxon>
        <taxon>Arcellidae</taxon>
        <taxon>Arcella</taxon>
    </lineage>
</organism>
<evidence type="ECO:0000256" key="2">
    <source>
        <dbReference type="ARBA" id="ARBA00022574"/>
    </source>
</evidence>
<accession>A0A6B2L5M8</accession>
<dbReference type="InterPro" id="IPR015943">
    <property type="entry name" value="WD40/YVTN_repeat-like_dom_sf"/>
</dbReference>
<dbReference type="InterPro" id="IPR020472">
    <property type="entry name" value="WD40_PAC1"/>
</dbReference>
<evidence type="ECO:0000256" key="4">
    <source>
        <dbReference type="ARBA" id="ARBA00023242"/>
    </source>
</evidence>
<reference evidence="7" key="1">
    <citation type="journal article" date="2020" name="J. Eukaryot. Microbiol.">
        <title>De novo Sequencing, Assembly and Annotation of the Transcriptome for the Free-Living Testate Amoeba Arcella intermedia.</title>
        <authorList>
            <person name="Ribeiro G.M."/>
            <person name="Porfirio-Sousa A.L."/>
            <person name="Maurer-Alcala X.X."/>
            <person name="Katz L.A."/>
            <person name="Lahr D.J.G."/>
        </authorList>
    </citation>
    <scope>NUCLEOTIDE SEQUENCE</scope>
</reference>
<feature type="repeat" description="WD" evidence="5">
    <location>
        <begin position="267"/>
        <end position="299"/>
    </location>
</feature>
<dbReference type="PROSITE" id="PS50082">
    <property type="entry name" value="WD_REPEATS_2"/>
    <property type="match status" value="4"/>
</dbReference>
<dbReference type="PANTHER" id="PTHR19855:SF11">
    <property type="entry name" value="RIBOSOME BIOGENESIS PROTEIN WDR12"/>
    <property type="match status" value="1"/>
</dbReference>
<feature type="repeat" description="WD" evidence="5">
    <location>
        <begin position="160"/>
        <end position="204"/>
    </location>
</feature>
<evidence type="ECO:0000313" key="7">
    <source>
        <dbReference type="EMBL" id="NDV32220.1"/>
    </source>
</evidence>
<feature type="domain" description="NLE" evidence="6">
    <location>
        <begin position="2"/>
        <end position="39"/>
    </location>
</feature>
<keyword evidence="3" id="KW-0677">Repeat</keyword>
<proteinExistence type="predicted"/>
<comment type="subcellular location">
    <subcellularLocation>
        <location evidence="1">Nucleus</location>
    </subcellularLocation>
</comment>
<dbReference type="PRINTS" id="PR00320">
    <property type="entry name" value="GPROTEINBRPT"/>
</dbReference>
<evidence type="ECO:0000259" key="6">
    <source>
        <dbReference type="Pfam" id="PF08154"/>
    </source>
</evidence>
<evidence type="ECO:0000256" key="3">
    <source>
        <dbReference type="ARBA" id="ARBA00022737"/>
    </source>
</evidence>
<dbReference type="AlphaFoldDB" id="A0A6B2L5M8"/>
<dbReference type="PANTHER" id="PTHR19855">
    <property type="entry name" value="WD40 REPEAT PROTEIN 12, 37"/>
    <property type="match status" value="1"/>
</dbReference>
<sequence length="390" mass="43660">MRRLGLSQVVNHLLGYSNPVPFDFLIGGTFLRTTLRKFLERNNLTEEPIIELEYVLALGTPETTNSFQHEDWVSAVDKYQNTKDFQMIATGAYDSIIRFWKFNDATSPAFSLQGHTAAIQCIVSRKAGSELFLVSASHDHTLKSWKVNPAKKSGKCVHTMVGHTGSVLSCDVSEGDKSSGLVASGSWDSTIKLWTLKEESEKEEPATKKRKTENEEGTRFKKAAITLLGHKQPVSAVAWTSKDTLASGSWDFSVRYWDVESSINTETKNSNKAVQSLSYSPLSQLTITSHVDNVIRLWDKRTDYTETCQAFISHSTWVSQVAFHPTNPNIFLSASYDMTLKIWDIRSTTPLHTVTTEQGHQQKILTAGWYNDNIFISGGADSLLKTHNIK</sequence>
<dbReference type="EMBL" id="GIBP01003251">
    <property type="protein sequence ID" value="NDV32220.1"/>
    <property type="molecule type" value="Transcribed_RNA"/>
</dbReference>
<dbReference type="InterPro" id="IPR012972">
    <property type="entry name" value="NLE"/>
</dbReference>
<evidence type="ECO:0000256" key="1">
    <source>
        <dbReference type="ARBA" id="ARBA00004123"/>
    </source>
</evidence>
<dbReference type="Pfam" id="PF08154">
    <property type="entry name" value="NLE"/>
    <property type="match status" value="1"/>
</dbReference>
<dbReference type="PROSITE" id="PS50294">
    <property type="entry name" value="WD_REPEATS_REGION"/>
    <property type="match status" value="3"/>
</dbReference>
<dbReference type="CDD" id="cd00200">
    <property type="entry name" value="WD40"/>
    <property type="match status" value="1"/>
</dbReference>
<feature type="repeat" description="WD" evidence="5">
    <location>
        <begin position="227"/>
        <end position="267"/>
    </location>
</feature>